<name>A0AAV8XY46_9CUCU</name>
<protein>
    <recommendedName>
        <fullName evidence="3">Transposase</fullName>
    </recommendedName>
</protein>
<gene>
    <name evidence="1" type="ORF">NQ318_016602</name>
</gene>
<proteinExistence type="predicted"/>
<sequence length="183" mass="21132">MAASQYFSQGFFYGCVAAPITPAILDSAVLSRLVKEFQVTGTVKDSAKSGRPRTATGEDKALVLLSVCKNPIQYSMVFAKKLRPYKLHLVHELNKEDFDRRTEFCEDMMEICKNDNNFARNAFFSDETTLDLNGVVKRHNSRYWSSQNRHWLQEAHTQNPQKLMFWQALLEDVLLELSSWMEI</sequence>
<dbReference type="AlphaFoldDB" id="A0AAV8XY46"/>
<dbReference type="GO" id="GO:0003676">
    <property type="term" value="F:nucleic acid binding"/>
    <property type="evidence" value="ECO:0007669"/>
    <property type="project" value="InterPro"/>
</dbReference>
<evidence type="ECO:0000313" key="1">
    <source>
        <dbReference type="EMBL" id="KAJ8943624.1"/>
    </source>
</evidence>
<dbReference type="Proteomes" id="UP001162162">
    <property type="component" value="Unassembled WGS sequence"/>
</dbReference>
<dbReference type="PANTHER" id="PTHR47326">
    <property type="entry name" value="TRANSPOSABLE ELEMENT TC3 TRANSPOSASE-LIKE PROTEIN"/>
    <property type="match status" value="1"/>
</dbReference>
<comment type="caution">
    <text evidence="1">The sequence shown here is derived from an EMBL/GenBank/DDBJ whole genome shotgun (WGS) entry which is preliminary data.</text>
</comment>
<dbReference type="Gene3D" id="3.30.420.10">
    <property type="entry name" value="Ribonuclease H-like superfamily/Ribonuclease H"/>
    <property type="match status" value="1"/>
</dbReference>
<evidence type="ECO:0000313" key="2">
    <source>
        <dbReference type="Proteomes" id="UP001162162"/>
    </source>
</evidence>
<reference evidence="1" key="1">
    <citation type="journal article" date="2023" name="Insect Mol. Biol.">
        <title>Genome sequencing provides insights into the evolution of gene families encoding plant cell wall-degrading enzymes in longhorned beetles.</title>
        <authorList>
            <person name="Shin N.R."/>
            <person name="Okamura Y."/>
            <person name="Kirsch R."/>
            <person name="Pauchet Y."/>
        </authorList>
    </citation>
    <scope>NUCLEOTIDE SEQUENCE</scope>
    <source>
        <strain evidence="1">AMC_N1</strain>
    </source>
</reference>
<organism evidence="1 2">
    <name type="scientific">Aromia moschata</name>
    <dbReference type="NCBI Taxonomy" id="1265417"/>
    <lineage>
        <taxon>Eukaryota</taxon>
        <taxon>Metazoa</taxon>
        <taxon>Ecdysozoa</taxon>
        <taxon>Arthropoda</taxon>
        <taxon>Hexapoda</taxon>
        <taxon>Insecta</taxon>
        <taxon>Pterygota</taxon>
        <taxon>Neoptera</taxon>
        <taxon>Endopterygota</taxon>
        <taxon>Coleoptera</taxon>
        <taxon>Polyphaga</taxon>
        <taxon>Cucujiformia</taxon>
        <taxon>Chrysomeloidea</taxon>
        <taxon>Cerambycidae</taxon>
        <taxon>Cerambycinae</taxon>
        <taxon>Callichromatini</taxon>
        <taxon>Aromia</taxon>
    </lineage>
</organism>
<keyword evidence="2" id="KW-1185">Reference proteome</keyword>
<dbReference type="InterPro" id="IPR036397">
    <property type="entry name" value="RNaseH_sf"/>
</dbReference>
<dbReference type="EMBL" id="JAPWTK010000283">
    <property type="protein sequence ID" value="KAJ8943624.1"/>
    <property type="molecule type" value="Genomic_DNA"/>
</dbReference>
<evidence type="ECO:0008006" key="3">
    <source>
        <dbReference type="Google" id="ProtNLM"/>
    </source>
</evidence>
<dbReference type="PANTHER" id="PTHR47326:SF1">
    <property type="entry name" value="HTH PSQ-TYPE DOMAIN-CONTAINING PROTEIN"/>
    <property type="match status" value="1"/>
</dbReference>
<accession>A0AAV8XY46</accession>